<dbReference type="SMART" id="SM00532">
    <property type="entry name" value="LIGANc"/>
    <property type="match status" value="1"/>
</dbReference>
<accession>A0A6N3D2I0</accession>
<feature type="binding site" evidence="15">
    <location>
        <position position="167"/>
    </location>
    <ligand>
        <name>NAD(+)</name>
        <dbReference type="ChEBI" id="CHEBI:57540"/>
    </ligand>
</feature>
<dbReference type="InterPro" id="IPR004150">
    <property type="entry name" value="NAD_DNA_ligase_OB"/>
</dbReference>
<dbReference type="Pfam" id="PF01653">
    <property type="entry name" value="DNA_ligase_aden"/>
    <property type="match status" value="1"/>
</dbReference>
<dbReference type="Gene3D" id="3.40.50.10190">
    <property type="entry name" value="BRCT domain"/>
    <property type="match status" value="1"/>
</dbReference>
<dbReference type="FunFam" id="1.10.150.20:FF:000006">
    <property type="entry name" value="DNA ligase"/>
    <property type="match status" value="1"/>
</dbReference>
<feature type="binding site" evidence="15">
    <location>
        <position position="133"/>
    </location>
    <ligand>
        <name>NAD(+)</name>
        <dbReference type="ChEBI" id="CHEBI:57540"/>
    </ligand>
</feature>
<dbReference type="PANTHER" id="PTHR23389:SF9">
    <property type="entry name" value="DNA LIGASE"/>
    <property type="match status" value="1"/>
</dbReference>
<proteinExistence type="inferred from homology"/>
<dbReference type="SUPFAM" id="SSF52113">
    <property type="entry name" value="BRCT domain"/>
    <property type="match status" value="1"/>
</dbReference>
<comment type="catalytic activity">
    <reaction evidence="13 15 16">
        <text>NAD(+) + (deoxyribonucleotide)n-3'-hydroxyl + 5'-phospho-(deoxyribonucleotide)m = (deoxyribonucleotide)n+m + AMP + beta-nicotinamide D-nucleotide.</text>
        <dbReference type="EC" id="6.5.1.2"/>
    </reaction>
</comment>
<feature type="binding site" evidence="15">
    <location>
        <position position="419"/>
    </location>
    <ligand>
        <name>Zn(2+)</name>
        <dbReference type="ChEBI" id="CHEBI:29105"/>
    </ligand>
</feature>
<dbReference type="GO" id="GO:0006260">
    <property type="term" value="P:DNA replication"/>
    <property type="evidence" value="ECO:0007669"/>
    <property type="project" value="UniProtKB-KW"/>
</dbReference>
<dbReference type="GO" id="GO:0005829">
    <property type="term" value="C:cytosol"/>
    <property type="evidence" value="ECO:0007669"/>
    <property type="project" value="TreeGrafter"/>
</dbReference>
<keyword evidence="10 15" id="KW-0520">NAD</keyword>
<dbReference type="EMBL" id="CACRUE010000031">
    <property type="protein sequence ID" value="VYU23210.1"/>
    <property type="molecule type" value="Genomic_DNA"/>
</dbReference>
<dbReference type="GO" id="GO:0006281">
    <property type="term" value="P:DNA repair"/>
    <property type="evidence" value="ECO:0007669"/>
    <property type="project" value="UniProtKB-KW"/>
</dbReference>
<keyword evidence="9 15" id="KW-0460">Magnesium</keyword>
<dbReference type="InterPro" id="IPR033136">
    <property type="entry name" value="DNA_ligase_CS"/>
</dbReference>
<dbReference type="InterPro" id="IPR003583">
    <property type="entry name" value="Hlx-hairpin-Hlx_DNA-bd_motif"/>
</dbReference>
<dbReference type="Pfam" id="PF12826">
    <property type="entry name" value="HHH_2"/>
    <property type="match status" value="1"/>
</dbReference>
<feature type="binding site" evidence="15">
    <location>
        <begin position="80"/>
        <end position="81"/>
    </location>
    <ligand>
        <name>NAD(+)</name>
        <dbReference type="ChEBI" id="CHEBI:57540"/>
    </ligand>
</feature>
<protein>
    <recommendedName>
        <fullName evidence="3 15">DNA ligase</fullName>
        <ecNumber evidence="2 15">6.5.1.2</ecNumber>
    </recommendedName>
    <alternativeName>
        <fullName evidence="15">Polydeoxyribonucleotide synthase [NAD(+)]</fullName>
    </alternativeName>
</protein>
<feature type="binding site" evidence="15">
    <location>
        <position position="404"/>
    </location>
    <ligand>
        <name>Zn(2+)</name>
        <dbReference type="ChEBI" id="CHEBI:29105"/>
    </ligand>
</feature>
<dbReference type="Gene3D" id="1.10.150.20">
    <property type="entry name" value="5' to 3' exonuclease, C-terminal subdomain"/>
    <property type="match status" value="2"/>
</dbReference>
<dbReference type="PROSITE" id="PS01055">
    <property type="entry name" value="DNA_LIGASE_N1"/>
    <property type="match status" value="1"/>
</dbReference>
<dbReference type="CDD" id="cd17748">
    <property type="entry name" value="BRCT_DNA_ligase_like"/>
    <property type="match status" value="1"/>
</dbReference>
<dbReference type="PIRSF" id="PIRSF001604">
    <property type="entry name" value="LigA"/>
    <property type="match status" value="1"/>
</dbReference>
<dbReference type="AlphaFoldDB" id="A0A6N3D2I0"/>
<reference evidence="18" key="1">
    <citation type="submission" date="2019-11" db="EMBL/GenBank/DDBJ databases">
        <authorList>
            <person name="Feng L."/>
        </authorList>
    </citation>
    <scope>NUCLEOTIDE SEQUENCE</scope>
    <source>
        <strain evidence="18">IbartlettiiLFYP30</strain>
    </source>
</reference>
<feature type="binding site" evidence="15">
    <location>
        <begin position="31"/>
        <end position="35"/>
    </location>
    <ligand>
        <name>NAD(+)</name>
        <dbReference type="ChEBI" id="CHEBI:57540"/>
    </ligand>
</feature>
<dbReference type="Gene3D" id="1.10.287.610">
    <property type="entry name" value="Helix hairpin bin"/>
    <property type="match status" value="1"/>
</dbReference>
<evidence type="ECO:0000256" key="14">
    <source>
        <dbReference type="ARBA" id="ARBA00060881"/>
    </source>
</evidence>
<keyword evidence="8 15" id="KW-0862">Zinc</keyword>
<evidence type="ECO:0000256" key="1">
    <source>
        <dbReference type="ARBA" id="ARBA00004067"/>
    </source>
</evidence>
<dbReference type="InterPro" id="IPR004149">
    <property type="entry name" value="Znf_DNAligase_C4"/>
</dbReference>
<dbReference type="Pfam" id="PF03119">
    <property type="entry name" value="DNA_ligase_ZBD"/>
    <property type="match status" value="1"/>
</dbReference>
<feature type="binding site" evidence="15">
    <location>
        <position position="307"/>
    </location>
    <ligand>
        <name>NAD(+)</name>
        <dbReference type="ChEBI" id="CHEBI:57540"/>
    </ligand>
</feature>
<keyword evidence="7 15" id="KW-0227">DNA damage</keyword>
<dbReference type="HAMAP" id="MF_01588">
    <property type="entry name" value="DNA_ligase_A"/>
    <property type="match status" value="1"/>
</dbReference>
<comment type="function">
    <text evidence="1 15">DNA ligase that catalyzes the formation of phosphodiester linkages between 5'-phosphoryl and 3'-hydroxyl groups in double-stranded DNA using NAD as a coenzyme and as the energy source for the reaction. It is essential for DNA replication and repair of damaged DNA.</text>
</comment>
<evidence type="ECO:0000313" key="18">
    <source>
        <dbReference type="EMBL" id="VYU23210.1"/>
    </source>
</evidence>
<dbReference type="GO" id="GO:0003911">
    <property type="term" value="F:DNA ligase (NAD+) activity"/>
    <property type="evidence" value="ECO:0007669"/>
    <property type="project" value="UniProtKB-UniRule"/>
</dbReference>
<dbReference type="PANTHER" id="PTHR23389">
    <property type="entry name" value="CHROMOSOME TRANSMISSION FIDELITY FACTOR 18"/>
    <property type="match status" value="1"/>
</dbReference>
<evidence type="ECO:0000256" key="11">
    <source>
        <dbReference type="ARBA" id="ARBA00023204"/>
    </source>
</evidence>
<evidence type="ECO:0000256" key="3">
    <source>
        <dbReference type="ARBA" id="ARBA00013308"/>
    </source>
</evidence>
<evidence type="ECO:0000256" key="13">
    <source>
        <dbReference type="ARBA" id="ARBA00034005"/>
    </source>
</evidence>
<dbReference type="RefSeq" id="WP_024037726.1">
    <property type="nucleotide sequence ID" value="NZ_CACRUE010000031.1"/>
</dbReference>
<dbReference type="InterPro" id="IPR001679">
    <property type="entry name" value="DNA_ligase"/>
</dbReference>
<evidence type="ECO:0000256" key="10">
    <source>
        <dbReference type="ARBA" id="ARBA00023027"/>
    </source>
</evidence>
<evidence type="ECO:0000256" key="9">
    <source>
        <dbReference type="ARBA" id="ARBA00022842"/>
    </source>
</evidence>
<dbReference type="Pfam" id="PF14520">
    <property type="entry name" value="HHH_5"/>
    <property type="match status" value="1"/>
</dbReference>
<sequence length="674" mass="76333">MSAQKRIEELINLINYHNEKYYNQDSPEIEDFEYDNLMKELIKLEEENPELKRNDSPSNRVGGKPLDKFEQVVHKIPMLSLSNAYSWEDLKDFDSRVREAVGSDVEYVVEFKIDGLSVGLNYNNGIFESGATRGNGIVGENITKNLMTIKNIPLNIDEKGELTVRGEVYISKKDFEEINKIQEEQDQPLYANPRNLAAGSLRQLDSKLTAKRPLDIFIFNLEDINSKQFKTHSESLEYLKQLGFHVSPEFKVFKTMDEIIEYIKYWTEHREDLGFGIDGMVIKVNNLAQREQMGYNAKSPRWAIAYKFPAERKETKLLDIVVEVGRTGTITPTAVLEPIRLAGTTVSRATLHNEDYINEKDIKINDTVLVQKAGDIIPQVVEVIKEKRTGEEIEFKMPEECPVCGEPTVRLEGEAAVKCINISCPAQIRRGIIHFASREAMDIDGLGESIITLLLKQDLIKDISDLYYLKKEQISVLERMGDKSATNLINAINKSKENDLWRFINGLGIKLIGTKAAKILASEFKDLDKLMNATEQELINLEEFGQTMADSVVEFFKEEKNISVIEKLKEAGVNTKLIESDDADIPKIFEKMKIVLTGTLPTLKRNDAKEMIEKRGGKATSSVSKSTSFVLAGEEAGSKLTKANDLGIKVIDEEKFLQLIDLKTTDEVINNLEN</sequence>
<keyword evidence="11 15" id="KW-0234">DNA repair</keyword>
<evidence type="ECO:0000256" key="4">
    <source>
        <dbReference type="ARBA" id="ARBA00022598"/>
    </source>
</evidence>
<keyword evidence="6 15" id="KW-0479">Metal-binding</keyword>
<dbReference type="CDD" id="cd00114">
    <property type="entry name" value="LIGANc"/>
    <property type="match status" value="1"/>
</dbReference>
<evidence type="ECO:0000259" key="17">
    <source>
        <dbReference type="PROSITE" id="PS50172"/>
    </source>
</evidence>
<evidence type="ECO:0000256" key="12">
    <source>
        <dbReference type="ARBA" id="ARBA00023211"/>
    </source>
</evidence>
<name>A0A6N3D2I0_9FIRM</name>
<evidence type="ECO:0000256" key="15">
    <source>
        <dbReference type="HAMAP-Rule" id="MF_01588"/>
    </source>
</evidence>
<dbReference type="Pfam" id="PF00533">
    <property type="entry name" value="BRCT"/>
    <property type="match status" value="1"/>
</dbReference>
<dbReference type="SMART" id="SM00278">
    <property type="entry name" value="HhH1"/>
    <property type="match status" value="3"/>
</dbReference>
<feature type="domain" description="BRCT" evidence="17">
    <location>
        <begin position="584"/>
        <end position="660"/>
    </location>
</feature>
<evidence type="ECO:0000256" key="16">
    <source>
        <dbReference type="RuleBase" id="RU000618"/>
    </source>
</evidence>
<dbReference type="InterPro" id="IPR013839">
    <property type="entry name" value="DNAligase_adenylation"/>
</dbReference>
<dbReference type="PROSITE" id="PS50172">
    <property type="entry name" value="BRCT"/>
    <property type="match status" value="1"/>
</dbReference>
<organism evidence="18">
    <name type="scientific">Intestinibacter bartlettii</name>
    <dbReference type="NCBI Taxonomy" id="261299"/>
    <lineage>
        <taxon>Bacteria</taxon>
        <taxon>Bacillati</taxon>
        <taxon>Bacillota</taxon>
        <taxon>Clostridia</taxon>
        <taxon>Peptostreptococcales</taxon>
        <taxon>Peptostreptococcaceae</taxon>
        <taxon>Intestinibacter</taxon>
    </lineage>
</organism>
<dbReference type="InterPro" id="IPR013840">
    <property type="entry name" value="DNAligase_N"/>
</dbReference>
<dbReference type="InterPro" id="IPR036420">
    <property type="entry name" value="BRCT_dom_sf"/>
</dbReference>
<evidence type="ECO:0000256" key="2">
    <source>
        <dbReference type="ARBA" id="ARBA00012722"/>
    </source>
</evidence>
<dbReference type="InterPro" id="IPR010994">
    <property type="entry name" value="RuvA_2-like"/>
</dbReference>
<dbReference type="Gene3D" id="3.30.470.30">
    <property type="entry name" value="DNA ligase/mRNA capping enzyme"/>
    <property type="match status" value="1"/>
</dbReference>
<dbReference type="GO" id="GO:0003677">
    <property type="term" value="F:DNA binding"/>
    <property type="evidence" value="ECO:0007669"/>
    <property type="project" value="InterPro"/>
</dbReference>
<evidence type="ECO:0000256" key="5">
    <source>
        <dbReference type="ARBA" id="ARBA00022705"/>
    </source>
</evidence>
<feature type="binding site" evidence="15">
    <location>
        <position position="110"/>
    </location>
    <ligand>
        <name>NAD(+)</name>
        <dbReference type="ChEBI" id="CHEBI:57540"/>
    </ligand>
</feature>
<keyword evidence="12 15" id="KW-0464">Manganese</keyword>
<evidence type="ECO:0000256" key="8">
    <source>
        <dbReference type="ARBA" id="ARBA00022833"/>
    </source>
</evidence>
<dbReference type="SUPFAM" id="SSF50249">
    <property type="entry name" value="Nucleic acid-binding proteins"/>
    <property type="match status" value="1"/>
</dbReference>
<dbReference type="Gene3D" id="6.20.10.30">
    <property type="match status" value="1"/>
</dbReference>
<keyword evidence="4 15" id="KW-0436">Ligase</keyword>
<dbReference type="SUPFAM" id="SSF56091">
    <property type="entry name" value="DNA ligase/mRNA capping enzyme, catalytic domain"/>
    <property type="match status" value="1"/>
</dbReference>
<dbReference type="InterPro" id="IPR001357">
    <property type="entry name" value="BRCT_dom"/>
</dbReference>
<dbReference type="FunFam" id="1.10.150.20:FF:000007">
    <property type="entry name" value="DNA ligase"/>
    <property type="match status" value="1"/>
</dbReference>
<dbReference type="Pfam" id="PF03120">
    <property type="entry name" value="OB_DNA_ligase"/>
    <property type="match status" value="1"/>
</dbReference>
<dbReference type="NCBIfam" id="NF005932">
    <property type="entry name" value="PRK07956.1"/>
    <property type="match status" value="1"/>
</dbReference>
<gene>
    <name evidence="15 18" type="primary">ligA</name>
    <name evidence="18" type="ORF">IBLFYP30_02084</name>
</gene>
<keyword evidence="5 15" id="KW-0235">DNA replication</keyword>
<comment type="cofactor">
    <cofactor evidence="15">
        <name>Mg(2+)</name>
        <dbReference type="ChEBI" id="CHEBI:18420"/>
    </cofactor>
    <cofactor evidence="15">
        <name>Mn(2+)</name>
        <dbReference type="ChEBI" id="CHEBI:29035"/>
    </cofactor>
</comment>
<feature type="active site" description="N6-AMP-lysine intermediate" evidence="15">
    <location>
        <position position="112"/>
    </location>
</feature>
<feature type="binding site" evidence="15">
    <location>
        <position position="424"/>
    </location>
    <ligand>
        <name>Zn(2+)</name>
        <dbReference type="ChEBI" id="CHEBI:29105"/>
    </ligand>
</feature>
<dbReference type="PROSITE" id="PS01056">
    <property type="entry name" value="DNA_LIGASE_N2"/>
    <property type="match status" value="1"/>
</dbReference>
<dbReference type="EC" id="6.5.1.2" evidence="2 15"/>
<dbReference type="SUPFAM" id="SSF47781">
    <property type="entry name" value="RuvA domain 2-like"/>
    <property type="match status" value="1"/>
</dbReference>
<dbReference type="FunFam" id="1.10.287.610:FF:000002">
    <property type="entry name" value="DNA ligase"/>
    <property type="match status" value="1"/>
</dbReference>
<dbReference type="SMART" id="SM00292">
    <property type="entry name" value="BRCT"/>
    <property type="match status" value="1"/>
</dbReference>
<evidence type="ECO:0000256" key="6">
    <source>
        <dbReference type="ARBA" id="ARBA00022723"/>
    </source>
</evidence>
<dbReference type="InterPro" id="IPR012340">
    <property type="entry name" value="NA-bd_OB-fold"/>
</dbReference>
<feature type="binding site" evidence="15">
    <location>
        <position position="283"/>
    </location>
    <ligand>
        <name>NAD(+)</name>
        <dbReference type="ChEBI" id="CHEBI:57540"/>
    </ligand>
</feature>
<evidence type="ECO:0000256" key="7">
    <source>
        <dbReference type="ARBA" id="ARBA00022763"/>
    </source>
</evidence>
<dbReference type="InterPro" id="IPR041663">
    <property type="entry name" value="DisA/LigA_HHH"/>
</dbReference>
<dbReference type="FunFam" id="3.30.470.30:FF:000001">
    <property type="entry name" value="DNA ligase"/>
    <property type="match status" value="1"/>
</dbReference>
<dbReference type="NCBIfam" id="TIGR00575">
    <property type="entry name" value="dnlj"/>
    <property type="match status" value="1"/>
</dbReference>
<dbReference type="FunFam" id="2.40.50.140:FF:000012">
    <property type="entry name" value="DNA ligase"/>
    <property type="match status" value="1"/>
</dbReference>
<dbReference type="Gene3D" id="2.40.50.140">
    <property type="entry name" value="Nucleic acid-binding proteins"/>
    <property type="match status" value="1"/>
</dbReference>
<dbReference type="InterPro" id="IPR018239">
    <property type="entry name" value="DNA_ligase_AS"/>
</dbReference>
<comment type="similarity">
    <text evidence="14 15">Belongs to the NAD-dependent DNA ligase family. LigA subfamily.</text>
</comment>
<dbReference type="GO" id="GO:0046872">
    <property type="term" value="F:metal ion binding"/>
    <property type="evidence" value="ECO:0007669"/>
    <property type="project" value="UniProtKB-KW"/>
</dbReference>
<feature type="binding site" evidence="15">
    <location>
        <position position="401"/>
    </location>
    <ligand>
        <name>Zn(2+)</name>
        <dbReference type="ChEBI" id="CHEBI:29105"/>
    </ligand>
</feature>